<evidence type="ECO:0008006" key="5">
    <source>
        <dbReference type="Google" id="ProtNLM"/>
    </source>
</evidence>
<evidence type="ECO:0000313" key="4">
    <source>
        <dbReference type="Proteomes" id="UP000054342"/>
    </source>
</evidence>
<keyword evidence="4" id="KW-1185">Reference proteome</keyword>
<dbReference type="EMBL" id="KN847322">
    <property type="protein sequence ID" value="KIW51002.1"/>
    <property type="molecule type" value="Genomic_DNA"/>
</dbReference>
<feature type="compositionally biased region" description="Polar residues" evidence="1">
    <location>
        <begin position="1"/>
        <end position="42"/>
    </location>
</feature>
<dbReference type="Pfam" id="PF12751">
    <property type="entry name" value="Vac7"/>
    <property type="match status" value="1"/>
</dbReference>
<keyword evidence="2" id="KW-1133">Transmembrane helix</keyword>
<proteinExistence type="predicted"/>
<name>A0A0D2CMH1_9EURO</name>
<dbReference type="GO" id="GO:0000011">
    <property type="term" value="P:vacuole inheritance"/>
    <property type="evidence" value="ECO:0007669"/>
    <property type="project" value="TreeGrafter"/>
</dbReference>
<protein>
    <recommendedName>
        <fullName evidence="5">Vacuolar segregation subunit 7</fullName>
    </recommendedName>
</protein>
<feature type="compositionally biased region" description="Polar residues" evidence="1">
    <location>
        <begin position="149"/>
        <end position="170"/>
    </location>
</feature>
<dbReference type="PANTHER" id="PTHR28258:SF1">
    <property type="entry name" value="VACUOLAR SEGREGATION PROTEIN 7"/>
    <property type="match status" value="1"/>
</dbReference>
<dbReference type="GO" id="GO:0000329">
    <property type="term" value="C:fungal-type vacuole membrane"/>
    <property type="evidence" value="ECO:0007669"/>
    <property type="project" value="TreeGrafter"/>
</dbReference>
<feature type="compositionally biased region" description="Acidic residues" evidence="1">
    <location>
        <begin position="790"/>
        <end position="799"/>
    </location>
</feature>
<feature type="compositionally biased region" description="Low complexity" evidence="1">
    <location>
        <begin position="172"/>
        <end position="184"/>
    </location>
</feature>
<feature type="compositionally biased region" description="Polar residues" evidence="1">
    <location>
        <begin position="268"/>
        <end position="284"/>
    </location>
</feature>
<accession>A0A0D2CMH1</accession>
<keyword evidence="2" id="KW-0812">Transmembrane</keyword>
<dbReference type="SUPFAM" id="SSF117070">
    <property type="entry name" value="LEA14-like"/>
    <property type="match status" value="1"/>
</dbReference>
<dbReference type="HOGENOM" id="CLU_010147_0_0_1"/>
<dbReference type="InterPro" id="IPR024260">
    <property type="entry name" value="Vac7"/>
</dbReference>
<feature type="compositionally biased region" description="Polar residues" evidence="1">
    <location>
        <begin position="189"/>
        <end position="198"/>
    </location>
</feature>
<reference evidence="3 4" key="1">
    <citation type="submission" date="2015-01" db="EMBL/GenBank/DDBJ databases">
        <title>The Genome Sequence of Exophiala xenobiotica CBS118157.</title>
        <authorList>
            <consortium name="The Broad Institute Genomics Platform"/>
            <person name="Cuomo C."/>
            <person name="de Hoog S."/>
            <person name="Gorbushina A."/>
            <person name="Stielow B."/>
            <person name="Teixiera M."/>
            <person name="Abouelleil A."/>
            <person name="Chapman S.B."/>
            <person name="Priest M."/>
            <person name="Young S.K."/>
            <person name="Wortman J."/>
            <person name="Nusbaum C."/>
            <person name="Birren B."/>
        </authorList>
    </citation>
    <scope>NUCLEOTIDE SEQUENCE [LARGE SCALE GENOMIC DNA]</scope>
    <source>
        <strain evidence="3 4">CBS 118157</strain>
    </source>
</reference>
<feature type="region of interest" description="Disordered" evidence="1">
    <location>
        <begin position="1"/>
        <end position="528"/>
    </location>
</feature>
<feature type="compositionally biased region" description="Polar residues" evidence="1">
    <location>
        <begin position="316"/>
        <end position="325"/>
    </location>
</feature>
<dbReference type="GO" id="GO:0010513">
    <property type="term" value="P:positive regulation of phosphatidylinositol biosynthetic process"/>
    <property type="evidence" value="ECO:0007669"/>
    <property type="project" value="TreeGrafter"/>
</dbReference>
<feature type="compositionally biased region" description="Basic residues" evidence="1">
    <location>
        <begin position="455"/>
        <end position="468"/>
    </location>
</feature>
<dbReference type="GO" id="GO:0070772">
    <property type="term" value="C:PAS complex"/>
    <property type="evidence" value="ECO:0007669"/>
    <property type="project" value="TreeGrafter"/>
</dbReference>
<dbReference type="RefSeq" id="XP_013311586.1">
    <property type="nucleotide sequence ID" value="XM_013456132.1"/>
</dbReference>
<dbReference type="Proteomes" id="UP000054342">
    <property type="component" value="Unassembled WGS sequence"/>
</dbReference>
<dbReference type="STRING" id="348802.A0A0D2CMH1"/>
<feature type="compositionally biased region" description="Low complexity" evidence="1">
    <location>
        <begin position="287"/>
        <end position="298"/>
    </location>
</feature>
<gene>
    <name evidence="3" type="ORF">PV05_09765</name>
</gene>
<feature type="transmembrane region" description="Helical" evidence="2">
    <location>
        <begin position="575"/>
        <end position="597"/>
    </location>
</feature>
<feature type="compositionally biased region" description="Acidic residues" evidence="1">
    <location>
        <begin position="363"/>
        <end position="374"/>
    </location>
</feature>
<dbReference type="GeneID" id="25331673"/>
<organism evidence="3 4">
    <name type="scientific">Exophiala xenobiotica</name>
    <dbReference type="NCBI Taxonomy" id="348802"/>
    <lineage>
        <taxon>Eukaryota</taxon>
        <taxon>Fungi</taxon>
        <taxon>Dikarya</taxon>
        <taxon>Ascomycota</taxon>
        <taxon>Pezizomycotina</taxon>
        <taxon>Eurotiomycetes</taxon>
        <taxon>Chaetothyriomycetidae</taxon>
        <taxon>Chaetothyriales</taxon>
        <taxon>Herpotrichiellaceae</taxon>
        <taxon>Exophiala</taxon>
    </lineage>
</organism>
<feature type="region of interest" description="Disordered" evidence="1">
    <location>
        <begin position="779"/>
        <end position="819"/>
    </location>
</feature>
<dbReference type="GO" id="GO:1903778">
    <property type="term" value="P:protein localization to vacuolar membrane"/>
    <property type="evidence" value="ECO:0007669"/>
    <property type="project" value="TreeGrafter"/>
</dbReference>
<evidence type="ECO:0000256" key="2">
    <source>
        <dbReference type="SAM" id="Phobius"/>
    </source>
</evidence>
<dbReference type="PANTHER" id="PTHR28258">
    <property type="entry name" value="VACUOLAR SEGREGATION PROTEIN 7"/>
    <property type="match status" value="1"/>
</dbReference>
<sequence>MSGQSAENTPSLGAGSADQSQSSRDGSPVRSSRNVSAIPQLSRSRKNSQEFSPTRSAVTSTIPSAAAVQRALSAQRPMLQPSGLDGLVEGARSSERQLKTNAPSWPTSPRLKSPPPNPNKSTARATAKRSESEPTPSNTSLKRLATGSHPDQTAAMQVPENQETLFQHTTLRAPGRGPSASASALETVAESSVPTTPSIGPVQNLPDQKIDVPILDKQPEPGADSSANKDGEGSGGDVSSKPGGSKAENGRRSRAPSGSRPASDLAKRSSTSLNGPKTKSTSEPPRTMTVETETVTSMPQLLGPDRGVSGRDGNGSVRTKPSNETIRPKKEKKKSSRKPPSLHAGTVTSKADLFEAKVASAVDEADTSDSDETFVYESNPPDSRPPRHHSRTPSATSLASQEQYGGRSKHGVRSGSHAIAGKKSMKFSNSTYNNHLDGDNGPEARGSQRNSSTTPRHHHISRHGRPHHTSILDTDSPFTQTNKPNSPRASASNLARLSRPNSPRLANGRLTGTARKGEPYDTYDDAADDERAPLVGSVRVNRTRYSRRPHSASFRHLDYSDAYDRSYCGRYGGCIFLGVVIFLICVGITTFVMALNLPLLDVSIKHIQNVLASEQEIMLDLHVEATNPNLFAITVNDLDINLFAESAYVSSGAEWREGNRKFRWITRRDPSSLDLMWPPWDSNDGVDEGTDPIDDPEPGTQKMLLGRILEFDSPLVFEASPLRRSHTSSVGEIRLAKPGNKTEEGGSARWERVLQHPFDLIVRGVVKYQLPLSSKTRSAKVGSRIKVLPDDGDTGDQPDDGPKPTKASADVGQQAGFTT</sequence>
<evidence type="ECO:0000313" key="3">
    <source>
        <dbReference type="EMBL" id="KIW51002.1"/>
    </source>
</evidence>
<keyword evidence="2" id="KW-0472">Membrane</keyword>
<dbReference type="AlphaFoldDB" id="A0A0D2CMH1"/>
<feature type="compositionally biased region" description="Polar residues" evidence="1">
    <location>
        <begin position="49"/>
        <end position="63"/>
    </location>
</feature>
<dbReference type="OrthoDB" id="1204at2759"/>
<evidence type="ECO:0000256" key="1">
    <source>
        <dbReference type="SAM" id="MobiDB-lite"/>
    </source>
</evidence>
<feature type="compositionally biased region" description="Polar residues" evidence="1">
    <location>
        <begin position="471"/>
        <end position="501"/>
    </location>
</feature>